<dbReference type="InterPro" id="IPR019156">
    <property type="entry name" value="Ataxin-10_domain"/>
</dbReference>
<sequence length="510" mass="55829">MEQNESIEHVSQLRQECAEYRQRSPHPSRPHLTASVDLATWLDIHRLFESLKISPVDVASDVEDSLLAIQAEGLTDLCLYVRNTAAMVNSNQDVASDAGIVDDVRRTISDMVQREMSCSEAMRCATVSAQALSNLITGNRRLQQSLVEQELTTSVSTIDTVFYYLLASISSQTNMAGLVLLLNCLRDNSKTTALLCDTEAGRLIANKVGVLFGDNENDESDTKTMLYVILSQIIECGKLDMLLGGESEVLAYGYLDALAVYCNEHSAAAEYEKVISKDLVAALTDVLSKSHTVLVHAWEGTADTLSPEHDTSGNADMDGIMDAHRCLAAIVSILGTITTDGSASIISWLLECETMHMVIALLGLLNKHLPRIETAQERQHNLPTNGADPDNTESIKRLFMFKCDLIRIIGNIGHTSTAAQDLVRELGGLSLVLDHMKIDDNHPFIKEYAIVALKGLLHNNRASQDFVREMNVVEAAQNPELAKAGLQAFVNEDGHVSVKRAASDTKAENH</sequence>
<dbReference type="InterPro" id="IPR011989">
    <property type="entry name" value="ARM-like"/>
</dbReference>
<evidence type="ECO:0000256" key="4">
    <source>
        <dbReference type="ARBA" id="ARBA00044746"/>
    </source>
</evidence>
<dbReference type="PANTHER" id="PTHR13255:SF0">
    <property type="entry name" value="ATAXIN-10"/>
    <property type="match status" value="1"/>
</dbReference>
<keyword evidence="2" id="KW-0132">Cell division</keyword>
<dbReference type="AlphaFoldDB" id="A0A9W8IM38"/>
<dbReference type="Proteomes" id="UP001140074">
    <property type="component" value="Unassembled WGS sequence"/>
</dbReference>
<comment type="function">
    <text evidence="4">May play a role in the regulation of cytokinesis.</text>
</comment>
<evidence type="ECO:0000256" key="5">
    <source>
        <dbReference type="ARBA" id="ARBA00044801"/>
    </source>
</evidence>
<reference evidence="8" key="1">
    <citation type="submission" date="2022-07" db="EMBL/GenBank/DDBJ databases">
        <title>Phylogenomic reconstructions and comparative analyses of Kickxellomycotina fungi.</title>
        <authorList>
            <person name="Reynolds N.K."/>
            <person name="Stajich J.E."/>
            <person name="Barry K."/>
            <person name="Grigoriev I.V."/>
            <person name="Crous P."/>
            <person name="Smith M.E."/>
        </authorList>
    </citation>
    <scope>NUCLEOTIDE SEQUENCE</scope>
    <source>
        <strain evidence="8">RSA 476</strain>
    </source>
</reference>
<feature type="domain" description="Ataxin-10" evidence="7">
    <location>
        <begin position="401"/>
        <end position="498"/>
    </location>
</feature>
<evidence type="ECO:0000313" key="9">
    <source>
        <dbReference type="Proteomes" id="UP001140074"/>
    </source>
</evidence>
<gene>
    <name evidence="8" type="ORF">GGH94_003483</name>
</gene>
<organism evidence="8 9">
    <name type="scientific">Coemansia aciculifera</name>
    <dbReference type="NCBI Taxonomy" id="417176"/>
    <lineage>
        <taxon>Eukaryota</taxon>
        <taxon>Fungi</taxon>
        <taxon>Fungi incertae sedis</taxon>
        <taxon>Zoopagomycota</taxon>
        <taxon>Kickxellomycotina</taxon>
        <taxon>Kickxellomycetes</taxon>
        <taxon>Kickxellales</taxon>
        <taxon>Kickxellaceae</taxon>
        <taxon>Coemansia</taxon>
    </lineage>
</organism>
<accession>A0A9W8IM38</accession>
<dbReference type="InterPro" id="IPR051374">
    <property type="entry name" value="Ataxin-10/CTR86_families"/>
</dbReference>
<evidence type="ECO:0000313" key="8">
    <source>
        <dbReference type="EMBL" id="KAJ2863621.1"/>
    </source>
</evidence>
<keyword evidence="3" id="KW-0131">Cell cycle</keyword>
<evidence type="ECO:0000259" key="7">
    <source>
        <dbReference type="Pfam" id="PF09759"/>
    </source>
</evidence>
<dbReference type="Pfam" id="PF09759">
    <property type="entry name" value="Atx10homo_assoc"/>
    <property type="match status" value="1"/>
</dbReference>
<comment type="similarity">
    <text evidence="1">Belongs to the ataxin-10 family.</text>
</comment>
<name>A0A9W8IM38_9FUNG</name>
<comment type="caution">
    <text evidence="8">The sequence shown here is derived from an EMBL/GenBank/DDBJ whole genome shotgun (WGS) entry which is preliminary data.</text>
</comment>
<dbReference type="GO" id="GO:0051301">
    <property type="term" value="P:cell division"/>
    <property type="evidence" value="ECO:0007669"/>
    <property type="project" value="UniProtKB-KW"/>
</dbReference>
<keyword evidence="9" id="KW-1185">Reference proteome</keyword>
<dbReference type="PANTHER" id="PTHR13255">
    <property type="entry name" value="ATAXIN-10"/>
    <property type="match status" value="1"/>
</dbReference>
<dbReference type="GO" id="GO:0005829">
    <property type="term" value="C:cytosol"/>
    <property type="evidence" value="ECO:0007669"/>
    <property type="project" value="TreeGrafter"/>
</dbReference>
<dbReference type="EMBL" id="JANBUY010000116">
    <property type="protein sequence ID" value="KAJ2863621.1"/>
    <property type="molecule type" value="Genomic_DNA"/>
</dbReference>
<dbReference type="SUPFAM" id="SSF48371">
    <property type="entry name" value="ARM repeat"/>
    <property type="match status" value="1"/>
</dbReference>
<evidence type="ECO:0000256" key="2">
    <source>
        <dbReference type="ARBA" id="ARBA00022618"/>
    </source>
</evidence>
<dbReference type="InterPro" id="IPR016024">
    <property type="entry name" value="ARM-type_fold"/>
</dbReference>
<protein>
    <recommendedName>
        <fullName evidence="5">Ataxin-10 homolog</fullName>
    </recommendedName>
    <alternativeName>
        <fullName evidence="6">Copper transport protein 86</fullName>
    </alternativeName>
</protein>
<evidence type="ECO:0000256" key="1">
    <source>
        <dbReference type="ARBA" id="ARBA00008384"/>
    </source>
</evidence>
<proteinExistence type="inferred from homology"/>
<evidence type="ECO:0000256" key="3">
    <source>
        <dbReference type="ARBA" id="ARBA00023306"/>
    </source>
</evidence>
<evidence type="ECO:0000256" key="6">
    <source>
        <dbReference type="ARBA" id="ARBA00044805"/>
    </source>
</evidence>
<dbReference type="Gene3D" id="1.25.10.10">
    <property type="entry name" value="Leucine-rich Repeat Variant"/>
    <property type="match status" value="1"/>
</dbReference>